<keyword evidence="7" id="KW-0238">DNA-binding</keyword>
<dbReference type="InterPro" id="IPR009057">
    <property type="entry name" value="Homeodomain-like_sf"/>
</dbReference>
<dbReference type="PRINTS" id="PR00032">
    <property type="entry name" value="HTHARAC"/>
</dbReference>
<dbReference type="SUPFAM" id="SSF46689">
    <property type="entry name" value="Homeodomain-like"/>
    <property type="match status" value="1"/>
</dbReference>
<dbReference type="Pfam" id="PF00072">
    <property type="entry name" value="Response_reg"/>
    <property type="match status" value="1"/>
</dbReference>
<dbReference type="RefSeq" id="WP_238720306.1">
    <property type="nucleotide sequence ID" value="NZ_JAHQCW010000001.1"/>
</dbReference>
<evidence type="ECO:0000259" key="12">
    <source>
        <dbReference type="PROSITE" id="PS50110"/>
    </source>
</evidence>
<dbReference type="Pfam" id="PF12833">
    <property type="entry name" value="HTH_18"/>
    <property type="match status" value="1"/>
</dbReference>
<evidence type="ECO:0000259" key="11">
    <source>
        <dbReference type="PROSITE" id="PS01124"/>
    </source>
</evidence>
<keyword evidence="3" id="KW-0963">Cytoplasm</keyword>
<dbReference type="InterPro" id="IPR018062">
    <property type="entry name" value="HTH_AraC-typ_CS"/>
</dbReference>
<dbReference type="PANTHER" id="PTHR42713">
    <property type="entry name" value="HISTIDINE KINASE-RELATED"/>
    <property type="match status" value="1"/>
</dbReference>
<dbReference type="GO" id="GO:0005737">
    <property type="term" value="C:cytoplasm"/>
    <property type="evidence" value="ECO:0007669"/>
    <property type="project" value="UniProtKB-SubCell"/>
</dbReference>
<comment type="function">
    <text evidence="9">May play the central regulatory role in sporulation. It may be an element of the effector pathway responsible for the activation of sporulation genes in response to nutritional stress. Spo0A may act in concert with spo0H (a sigma factor) to control the expression of some genes that are critical to the sporulation process.</text>
</comment>
<evidence type="ECO:0000256" key="6">
    <source>
        <dbReference type="ARBA" id="ARBA00023015"/>
    </source>
</evidence>
<keyword evidence="8" id="KW-0804">Transcription</keyword>
<dbReference type="SMART" id="SM00342">
    <property type="entry name" value="HTH_ARAC"/>
    <property type="match status" value="1"/>
</dbReference>
<dbReference type="GO" id="GO:0000160">
    <property type="term" value="P:phosphorelay signal transduction system"/>
    <property type="evidence" value="ECO:0007669"/>
    <property type="project" value="UniProtKB-KW"/>
</dbReference>
<dbReference type="Gene3D" id="3.40.50.2300">
    <property type="match status" value="1"/>
</dbReference>
<dbReference type="Pfam" id="PF17853">
    <property type="entry name" value="GGDEF_2"/>
    <property type="match status" value="1"/>
</dbReference>
<dbReference type="PROSITE" id="PS01124">
    <property type="entry name" value="HTH_ARAC_FAMILY_2"/>
    <property type="match status" value="1"/>
</dbReference>
<evidence type="ECO:0000256" key="5">
    <source>
        <dbReference type="ARBA" id="ARBA00023012"/>
    </source>
</evidence>
<evidence type="ECO:0000256" key="4">
    <source>
        <dbReference type="ARBA" id="ARBA00022553"/>
    </source>
</evidence>
<evidence type="ECO:0000256" key="9">
    <source>
        <dbReference type="ARBA" id="ARBA00024867"/>
    </source>
</evidence>
<dbReference type="InterPro" id="IPR011006">
    <property type="entry name" value="CheY-like_superfamily"/>
</dbReference>
<evidence type="ECO:0000256" key="3">
    <source>
        <dbReference type="ARBA" id="ARBA00022490"/>
    </source>
</evidence>
<dbReference type="SUPFAM" id="SSF52172">
    <property type="entry name" value="CheY-like"/>
    <property type="match status" value="1"/>
</dbReference>
<comment type="subcellular location">
    <subcellularLocation>
        <location evidence="1">Cytoplasm</location>
    </subcellularLocation>
</comment>
<dbReference type="CDD" id="cd17536">
    <property type="entry name" value="REC_YesN-like"/>
    <property type="match status" value="1"/>
</dbReference>
<evidence type="ECO:0000313" key="13">
    <source>
        <dbReference type="EMBL" id="MBU9735126.1"/>
    </source>
</evidence>
<feature type="domain" description="Response regulatory" evidence="12">
    <location>
        <begin position="3"/>
        <end position="120"/>
    </location>
</feature>
<feature type="modified residue" description="4-aspartylphosphate" evidence="10">
    <location>
        <position position="55"/>
    </location>
</feature>
<dbReference type="InterPro" id="IPR001789">
    <property type="entry name" value="Sig_transdc_resp-reg_receiver"/>
</dbReference>
<accession>A0A949K268</accession>
<dbReference type="InterPro" id="IPR051552">
    <property type="entry name" value="HptR"/>
</dbReference>
<dbReference type="GO" id="GO:0003700">
    <property type="term" value="F:DNA-binding transcription factor activity"/>
    <property type="evidence" value="ECO:0007669"/>
    <property type="project" value="InterPro"/>
</dbReference>
<evidence type="ECO:0000256" key="1">
    <source>
        <dbReference type="ARBA" id="ARBA00004496"/>
    </source>
</evidence>
<name>A0A949K268_9FIRM</name>
<dbReference type="PROSITE" id="PS00041">
    <property type="entry name" value="HTH_ARAC_FAMILY_1"/>
    <property type="match status" value="1"/>
</dbReference>
<dbReference type="Gene3D" id="1.10.10.60">
    <property type="entry name" value="Homeodomain-like"/>
    <property type="match status" value="2"/>
</dbReference>
<feature type="domain" description="HTH araC/xylS-type" evidence="11">
    <location>
        <begin position="424"/>
        <end position="523"/>
    </location>
</feature>
<dbReference type="PROSITE" id="PS50110">
    <property type="entry name" value="RESPONSE_REGULATORY"/>
    <property type="match status" value="1"/>
</dbReference>
<evidence type="ECO:0000256" key="10">
    <source>
        <dbReference type="PROSITE-ProRule" id="PRU00169"/>
    </source>
</evidence>
<sequence length="527" mass="60375">MIQVLIADDEPRFRRFIETLVPWETYGFRIAGIAKNGVEALDKMKTIQSDIVFLDINMPRMDGLRLTEHLKLMYPDTIIVLVTGYSEFEYARRAIQLGVEEYLLKPFSAEELTALLFKLKTKILHRLEHEQKEKSHLAVVRSELWKQFLEGEDPPSEDTLHHLEETGIVLDGHTFWVAILELSLDNLGFDEGDAELLIYIVSNILDEMSALYGKHFLIPTYGNRMISIVNITKTTSPPAVSAFYEKIDKIFQRYKKQQLTVGISRPVKNPLDLPQAYQEAMVALQSKFLGSDNRIICYDTLISNGDTAGFYRMELNDQLLDALRRGDMKRINNILSATQQEIVSKKLSVDFAYTMILGILSLCLSYLAELGEDITRVLGRSPSPYQMVYSLSSVEECFAYLNDVFQKTESARKNQSSRSFEIVDQSLCYIREHLSDPNLSAEEVAGYLHLDLSYVRKVFSRRMNCSVIRCITMERMKKAVYLLEQGELSIGEIAEQIGYFDSGYFSKCFKKEFGISPSAYLRQLIVN</sequence>
<dbReference type="Proteomes" id="UP000712157">
    <property type="component" value="Unassembled WGS sequence"/>
</dbReference>
<gene>
    <name evidence="13" type="ORF">KTH89_01160</name>
</gene>
<dbReference type="InterPro" id="IPR018060">
    <property type="entry name" value="HTH_AraC"/>
</dbReference>
<evidence type="ECO:0000256" key="7">
    <source>
        <dbReference type="ARBA" id="ARBA00023125"/>
    </source>
</evidence>
<dbReference type="InterPro" id="IPR041522">
    <property type="entry name" value="CdaR_GGDEF"/>
</dbReference>
<dbReference type="SMART" id="SM00448">
    <property type="entry name" value="REC"/>
    <property type="match status" value="1"/>
</dbReference>
<evidence type="ECO:0000256" key="2">
    <source>
        <dbReference type="ARBA" id="ARBA00018672"/>
    </source>
</evidence>
<protein>
    <recommendedName>
        <fullName evidence="2">Stage 0 sporulation protein A homolog</fullName>
    </recommendedName>
</protein>
<keyword evidence="4 10" id="KW-0597">Phosphoprotein</keyword>
<dbReference type="GO" id="GO:0043565">
    <property type="term" value="F:sequence-specific DNA binding"/>
    <property type="evidence" value="ECO:0007669"/>
    <property type="project" value="InterPro"/>
</dbReference>
<dbReference type="EMBL" id="JAHQCW010000001">
    <property type="protein sequence ID" value="MBU9735126.1"/>
    <property type="molecule type" value="Genomic_DNA"/>
</dbReference>
<comment type="caution">
    <text evidence="13">The sequence shown here is derived from an EMBL/GenBank/DDBJ whole genome shotgun (WGS) entry which is preliminary data.</text>
</comment>
<keyword evidence="6" id="KW-0805">Transcription regulation</keyword>
<organism evidence="13 14">
    <name type="scientific">Diplocloster agilis</name>
    <dbReference type="NCBI Taxonomy" id="2850323"/>
    <lineage>
        <taxon>Bacteria</taxon>
        <taxon>Bacillati</taxon>
        <taxon>Bacillota</taxon>
        <taxon>Clostridia</taxon>
        <taxon>Lachnospirales</taxon>
        <taxon>Lachnospiraceae</taxon>
        <taxon>Diplocloster</taxon>
    </lineage>
</organism>
<dbReference type="InterPro" id="IPR020449">
    <property type="entry name" value="Tscrpt_reg_AraC-type_HTH"/>
</dbReference>
<dbReference type="PANTHER" id="PTHR42713:SF3">
    <property type="entry name" value="TRANSCRIPTIONAL REGULATORY PROTEIN HPTR"/>
    <property type="match status" value="1"/>
</dbReference>
<dbReference type="AlphaFoldDB" id="A0A949K268"/>
<reference evidence="13" key="1">
    <citation type="submission" date="2021-06" db="EMBL/GenBank/DDBJ databases">
        <title>Description of novel taxa of the family Lachnospiraceae.</title>
        <authorList>
            <person name="Chaplin A.V."/>
            <person name="Sokolova S.R."/>
            <person name="Pikina A.P."/>
            <person name="Korzhanova M."/>
            <person name="Belova V."/>
            <person name="Korostin D."/>
            <person name="Efimov B.A."/>
        </authorList>
    </citation>
    <scope>NUCLEOTIDE SEQUENCE</scope>
    <source>
        <strain evidence="13">ASD5720</strain>
    </source>
</reference>
<evidence type="ECO:0000256" key="8">
    <source>
        <dbReference type="ARBA" id="ARBA00023163"/>
    </source>
</evidence>
<keyword evidence="14" id="KW-1185">Reference proteome</keyword>
<evidence type="ECO:0000313" key="14">
    <source>
        <dbReference type="Proteomes" id="UP000712157"/>
    </source>
</evidence>
<keyword evidence="5" id="KW-0902">Two-component regulatory system</keyword>
<proteinExistence type="predicted"/>